<dbReference type="PANTHER" id="PTHR24366">
    <property type="entry name" value="IG(IMMUNOGLOBULIN) AND LRR(LEUCINE RICH REPEAT) DOMAINS"/>
    <property type="match status" value="1"/>
</dbReference>
<gene>
    <name evidence="4" type="ORF">DME_LOCUS7912</name>
</gene>
<dbReference type="SMART" id="SM00365">
    <property type="entry name" value="LRR_SD22"/>
    <property type="match status" value="7"/>
</dbReference>
<keyword evidence="6" id="KW-1185">Reference proteome</keyword>
<dbReference type="WBParaSite" id="DME_0000390701-mRNA-1">
    <property type="protein sequence ID" value="DME_0000390701-mRNA-1"/>
    <property type="gene ID" value="DME_0000390701"/>
</dbReference>
<sequence>MHRRPLFDDNSSHAIHTILPLREIMKNHANLPAGASCFECENHKDGFCEWAACQCYLETPSTSINSGGGSLDFSDRIWLGCSRQKMPQVFSALNALNETLISKLWIWDSLINIIPTDMFAQVRPRILSIERSGLSVFRIGAFANIGRRLRVLQLKNNILKKIDAAMFKDLDRLKILDLSGNKLSLITKDQLSSLKDLETLIISDNQLSYIENGTFSALNNLKMLNLANNKLTNITRDTFANLISLEHLNLQNNNIMDLDWNAFTHMRNLKTLNLGNNHISKVDIRGLKSLEKLFLNNNSIQSLKNVSLRTLPNLSVLNLDRNAITQIFDGDLHSLGESVRLQSLSMAANQIKNIEARAFKPVHRLTKLSLQDNQISILTTNEGEAKISFLHPLKKVTDLFLSNNRLSRISDADLSSLHSLKILAVDHNEIEKIDVRAFVELPLNRLYLNHNRLQFIDKGVLEMLPSDLDVIDISGNPWQCICGEEWINDFLIPFGDKVITDGSMGCIETKICLDRINEESEHSIWITVIASILAAASLCMLAVIALMCSEWKFKLSKTLSSDRLRLIPDGGSSSSLPHDSCIEPLISSGSIQKPFLVSSFRSSDFDRSSNGWDTAANGIEKKRVRFNGI</sequence>
<dbReference type="Gene3D" id="3.80.10.10">
    <property type="entry name" value="Ribonuclease Inhibitor"/>
    <property type="match status" value="3"/>
</dbReference>
<dbReference type="InterPro" id="IPR032675">
    <property type="entry name" value="LRR_dom_sf"/>
</dbReference>
<evidence type="ECO:0000256" key="3">
    <source>
        <dbReference type="SAM" id="Phobius"/>
    </source>
</evidence>
<keyword evidence="3" id="KW-0472">Membrane</keyword>
<dbReference type="SUPFAM" id="SSF52058">
    <property type="entry name" value="L domain-like"/>
    <property type="match status" value="1"/>
</dbReference>
<evidence type="ECO:0000256" key="2">
    <source>
        <dbReference type="ARBA" id="ARBA00022737"/>
    </source>
</evidence>
<accession>A0A0N4U9W7</accession>
<dbReference type="InterPro" id="IPR003591">
    <property type="entry name" value="Leu-rich_rpt_typical-subtyp"/>
</dbReference>
<dbReference type="Proteomes" id="UP000274756">
    <property type="component" value="Unassembled WGS sequence"/>
</dbReference>
<protein>
    <submittedName>
        <fullName evidence="7">LRRCT domain-containing protein</fullName>
    </submittedName>
</protein>
<dbReference type="PROSITE" id="PS51450">
    <property type="entry name" value="LRR"/>
    <property type="match status" value="3"/>
</dbReference>
<keyword evidence="1" id="KW-0433">Leucine-rich repeat</keyword>
<dbReference type="STRING" id="318479.A0A0N4U9W7"/>
<keyword evidence="3" id="KW-1133">Transmembrane helix</keyword>
<dbReference type="FunFam" id="3.80.10.10:FF:001164">
    <property type="entry name" value="GH01279p"/>
    <property type="match status" value="1"/>
</dbReference>
<reference evidence="7" key="1">
    <citation type="submission" date="2017-02" db="UniProtKB">
        <authorList>
            <consortium name="WormBaseParasite"/>
        </authorList>
    </citation>
    <scope>IDENTIFICATION</scope>
</reference>
<dbReference type="InterPro" id="IPR001611">
    <property type="entry name" value="Leu-rich_rpt"/>
</dbReference>
<evidence type="ECO:0000313" key="6">
    <source>
        <dbReference type="Proteomes" id="UP000274756"/>
    </source>
</evidence>
<dbReference type="Proteomes" id="UP000038040">
    <property type="component" value="Unplaced"/>
</dbReference>
<keyword evidence="3" id="KW-0812">Transmembrane</keyword>
<evidence type="ECO:0000313" key="7">
    <source>
        <dbReference type="WBParaSite" id="DME_0000390701-mRNA-1"/>
    </source>
</evidence>
<dbReference type="PANTHER" id="PTHR24366:SF96">
    <property type="entry name" value="LEUCINE RICH REPEAT CONTAINING 53"/>
    <property type="match status" value="1"/>
</dbReference>
<name>A0A0N4U9W7_DRAME</name>
<organism evidence="5 7">
    <name type="scientific">Dracunculus medinensis</name>
    <name type="common">Guinea worm</name>
    <dbReference type="NCBI Taxonomy" id="318479"/>
    <lineage>
        <taxon>Eukaryota</taxon>
        <taxon>Metazoa</taxon>
        <taxon>Ecdysozoa</taxon>
        <taxon>Nematoda</taxon>
        <taxon>Chromadorea</taxon>
        <taxon>Rhabditida</taxon>
        <taxon>Spirurina</taxon>
        <taxon>Dracunculoidea</taxon>
        <taxon>Dracunculidae</taxon>
        <taxon>Dracunculus</taxon>
    </lineage>
</organism>
<feature type="transmembrane region" description="Helical" evidence="3">
    <location>
        <begin position="524"/>
        <end position="548"/>
    </location>
</feature>
<proteinExistence type="predicted"/>
<dbReference type="Pfam" id="PF13855">
    <property type="entry name" value="LRR_8"/>
    <property type="match status" value="4"/>
</dbReference>
<reference evidence="4 6" key="2">
    <citation type="submission" date="2018-11" db="EMBL/GenBank/DDBJ databases">
        <authorList>
            <consortium name="Pathogen Informatics"/>
        </authorList>
    </citation>
    <scope>NUCLEOTIDE SEQUENCE [LARGE SCALE GENOMIC DNA]</scope>
</reference>
<keyword evidence="2" id="KW-0677">Repeat</keyword>
<evidence type="ECO:0000256" key="1">
    <source>
        <dbReference type="ARBA" id="ARBA00022614"/>
    </source>
</evidence>
<dbReference type="OrthoDB" id="676979at2759"/>
<evidence type="ECO:0000313" key="4">
    <source>
        <dbReference type="EMBL" id="VDN57939.1"/>
    </source>
</evidence>
<evidence type="ECO:0000313" key="5">
    <source>
        <dbReference type="Proteomes" id="UP000038040"/>
    </source>
</evidence>
<dbReference type="EMBL" id="UYYG01001164">
    <property type="protein sequence ID" value="VDN57939.1"/>
    <property type="molecule type" value="Genomic_DNA"/>
</dbReference>
<dbReference type="SMART" id="SM00369">
    <property type="entry name" value="LRR_TYP"/>
    <property type="match status" value="13"/>
</dbReference>
<dbReference type="AlphaFoldDB" id="A0A0N4U9W7"/>